<gene>
    <name evidence="2" type="ORF">S2091_2259</name>
</gene>
<proteinExistence type="predicted"/>
<dbReference type="SUPFAM" id="SSF53474">
    <property type="entry name" value="alpha/beta-Hydrolases"/>
    <property type="match status" value="1"/>
</dbReference>
<name>A0A2S9GZP1_9BURK</name>
<evidence type="ECO:0000313" key="3">
    <source>
        <dbReference type="Proteomes" id="UP000237839"/>
    </source>
</evidence>
<dbReference type="RefSeq" id="WP_207769682.1">
    <property type="nucleotide sequence ID" value="NZ_PUGF01000009.1"/>
</dbReference>
<dbReference type="PANTHER" id="PTHR36837">
    <property type="entry name" value="POLY(3-HYDROXYALKANOATE) POLYMERASE SUBUNIT PHAC"/>
    <property type="match status" value="1"/>
</dbReference>
<protein>
    <recommendedName>
        <fullName evidence="4">Poly(3-hydroxyalkanoate) synthetase</fullName>
    </recommendedName>
</protein>
<comment type="caution">
    <text evidence="2">The sequence shown here is derived from an EMBL/GenBank/DDBJ whole genome shotgun (WGS) entry which is preliminary data.</text>
</comment>
<dbReference type="InterPro" id="IPR051321">
    <property type="entry name" value="PHA/PHB_synthase"/>
</dbReference>
<dbReference type="Gene3D" id="3.40.50.1820">
    <property type="entry name" value="alpha/beta hydrolase"/>
    <property type="match status" value="1"/>
</dbReference>
<evidence type="ECO:0000256" key="1">
    <source>
        <dbReference type="SAM" id="MobiDB-lite"/>
    </source>
</evidence>
<dbReference type="PANTHER" id="PTHR36837:SF2">
    <property type="entry name" value="POLY(3-HYDROXYALKANOATE) POLYMERASE SUBUNIT PHAC"/>
    <property type="match status" value="1"/>
</dbReference>
<keyword evidence="3" id="KW-1185">Reference proteome</keyword>
<dbReference type="InterPro" id="IPR029058">
    <property type="entry name" value="AB_hydrolase_fold"/>
</dbReference>
<sequence>MPMLSSDVPIPTLNSLNTSAFDYWTDTAQRTLLFWDALRERGNDYIEHEQSGKPPVLVFDYQIILDARKFTRAANYALAAILPPAGCIPTDLNKRPFVVIDPRAGHGPGIGGFKMDSEIGIALKAGHPCYFVMFFPHPVEGQTIECVTNAERLFLDKVNERHPHAPGKPFVIGNCQGGWALMILAALAPNSVGPILLAGSPISYWAGVEGKNPMRYMGGLLGGTWAASFAGDLGNGKFDGANLVNNFEKLDPGNTHWSKLYGLYANIDTEKERYLEFERWWGGHFLLNKEEMEWISQNLFVGNRLSAGEITIDGETVNLRNIRSPIVVFASWGDNITPPQQALNWIPDLYDSADEIRDNEQTIVYFLHEQIGHLGIFVSSGVANREHSEFASALDLIDVLPPGLYEAIIRDTTPDMPGLSFGDDKHVIRFEPRDVADILALGDGREGEKAFELVRHVAELNQSMYDKFMSPFVKMFSSELTATCLRNLNSARLERSLISDSNPMLKALKPLADMVRAQRKPIAADNPWLKAEQKTAEAIRNSWDSYRDKRDAGYEKLFKAIYESPLVASMSGYNQEEGTRHRSNDEQDEKMRQRRAEHECWFEQGSVETGFLRLLIFVASGNGVIDERPFNGIRRLMLEIGLDKTVSLQQLKATIKQQTFLVRMDEQRALSGLTVLLPKPAERHRALKLARELLELSGPISAEKEGRLQRVAHVLDLDSDVAVSKKKAVRAKSVVPKKVSK</sequence>
<evidence type="ECO:0000313" key="2">
    <source>
        <dbReference type="EMBL" id="PRC93173.1"/>
    </source>
</evidence>
<feature type="region of interest" description="Disordered" evidence="1">
    <location>
        <begin position="573"/>
        <end position="592"/>
    </location>
</feature>
<dbReference type="InterPro" id="IPR024501">
    <property type="entry name" value="DUF3141"/>
</dbReference>
<dbReference type="Proteomes" id="UP000237839">
    <property type="component" value="Unassembled WGS sequence"/>
</dbReference>
<feature type="compositionally biased region" description="Basic and acidic residues" evidence="1">
    <location>
        <begin position="577"/>
        <end position="592"/>
    </location>
</feature>
<dbReference type="EMBL" id="PUGF01000009">
    <property type="protein sequence ID" value="PRC93173.1"/>
    <property type="molecule type" value="Genomic_DNA"/>
</dbReference>
<accession>A0A2S9GZP1</accession>
<dbReference type="AlphaFoldDB" id="A0A2S9GZP1"/>
<organism evidence="2 3">
    <name type="scientific">Solimicrobium silvestre</name>
    <dbReference type="NCBI Taxonomy" id="2099400"/>
    <lineage>
        <taxon>Bacteria</taxon>
        <taxon>Pseudomonadati</taxon>
        <taxon>Pseudomonadota</taxon>
        <taxon>Betaproteobacteria</taxon>
        <taxon>Burkholderiales</taxon>
        <taxon>Oxalobacteraceae</taxon>
        <taxon>Solimicrobium</taxon>
    </lineage>
</organism>
<reference evidence="2 3" key="1">
    <citation type="submission" date="2018-02" db="EMBL/GenBank/DDBJ databases">
        <title>Solimicrobium silvestre gen. nov., sp. nov., isolated from alpine forest soil.</title>
        <authorList>
            <person name="Margesin R."/>
            <person name="Albuquerque L."/>
            <person name="Zhang D.-C."/>
            <person name="Froufe H.J.C."/>
            <person name="Severino R."/>
            <person name="Roxo I."/>
            <person name="Egas C."/>
            <person name="Da Costa M.S."/>
        </authorList>
    </citation>
    <scope>NUCLEOTIDE SEQUENCE [LARGE SCALE GENOMIC DNA]</scope>
    <source>
        <strain evidence="2 3">S20-91</strain>
    </source>
</reference>
<evidence type="ECO:0008006" key="4">
    <source>
        <dbReference type="Google" id="ProtNLM"/>
    </source>
</evidence>
<dbReference type="Pfam" id="PF11339">
    <property type="entry name" value="DUF3141"/>
    <property type="match status" value="1"/>
</dbReference>